<dbReference type="AlphaFoldDB" id="A0A5B8MNH3"/>
<keyword evidence="4" id="KW-1185">Reference proteome</keyword>
<dbReference type="GO" id="GO:0005739">
    <property type="term" value="C:mitochondrion"/>
    <property type="evidence" value="ECO:0007669"/>
    <property type="project" value="TreeGrafter"/>
</dbReference>
<dbReference type="InterPro" id="IPR048422">
    <property type="entry name" value="NOA1/YqeH-like_C"/>
</dbReference>
<dbReference type="InterPro" id="IPR050896">
    <property type="entry name" value="Mito_lipid_metab_GTPase"/>
</dbReference>
<dbReference type="Proteomes" id="UP000316726">
    <property type="component" value="Chromosome 5"/>
</dbReference>
<dbReference type="PANTHER" id="PTHR46434">
    <property type="entry name" value="GENETIC INTERACTOR OF PROHIBITINS 3, MITOCHONDRIAL"/>
    <property type="match status" value="1"/>
</dbReference>
<sequence length="562" mass="60574">MRVPSAPVSSTLSARAYYQRGPSPRASTTTCFGGAGAASGGHHGATERRGARGGPKVMGLAPLGPCRSGFARRGREFRAAALPGGALESEREEAGETKTSYCPGCGIKLQDKSKEAPGFYQKPAGRKSEERDPRIASREGEDATGAVVVEPEPEPLVFCARCFSLRNYGKVKNPEIEDQLPSFDVASKLCTRIANIKGIRQVLLCVVDITDFDGSIPHQTLNRIFSDPQIREKNVSVILALNKLDLLPKIASDQRLRTWAKRQIASLDLPEDVSVKLVSAAAGKGIPDLAATLQRKIGQYGHLWVFGAQNAGKSSLINALRRYSASGGGATEKPASFKKGKRGGGGPVPQLTEASLPGTTIGFVRLENLLSGSRCKAFDTPGILHKYQFTSTFSPLSYEEISMLLPKRKLKPRTFRCQVGYSICIGGLARVDLISAPGNSVYITLWCSDEVTTHFGKSENAEAKQQQAVGKSLVPPLDPELSMPQLVSSDFLVQGNHWKRSSEDIAIAGLGWVSVGVSGQCEIRAWAPKSVLLFQRDALMPDYAKDLERPGYGMMLPNSSKK</sequence>
<dbReference type="CDD" id="cd01855">
    <property type="entry name" value="YqeH"/>
    <property type="match status" value="1"/>
</dbReference>
<dbReference type="Pfam" id="PF21516">
    <property type="entry name" value="YqeH-like_C"/>
    <property type="match status" value="1"/>
</dbReference>
<evidence type="ECO:0000313" key="4">
    <source>
        <dbReference type="Proteomes" id="UP000316726"/>
    </source>
</evidence>
<feature type="domain" description="NOA1/YqeH-like C-terminal" evidence="2">
    <location>
        <begin position="443"/>
        <end position="539"/>
    </location>
</feature>
<feature type="region of interest" description="Disordered" evidence="1">
    <location>
        <begin position="116"/>
        <end position="144"/>
    </location>
</feature>
<protein>
    <submittedName>
        <fullName evidence="3">NO synthase-like protein</fullName>
    </submittedName>
</protein>
<proteinExistence type="predicted"/>
<feature type="region of interest" description="Disordered" evidence="1">
    <location>
        <begin position="326"/>
        <end position="350"/>
    </location>
</feature>
<name>A0A5B8MNH3_9CHLO</name>
<feature type="compositionally biased region" description="Gly residues" evidence="1">
    <location>
        <begin position="33"/>
        <end position="43"/>
    </location>
</feature>
<organism evidence="3 4">
    <name type="scientific">Chloropicon primus</name>
    <dbReference type="NCBI Taxonomy" id="1764295"/>
    <lineage>
        <taxon>Eukaryota</taxon>
        <taxon>Viridiplantae</taxon>
        <taxon>Chlorophyta</taxon>
        <taxon>Chloropicophyceae</taxon>
        <taxon>Chloropicales</taxon>
        <taxon>Chloropicaceae</taxon>
        <taxon>Chloropicon</taxon>
    </lineage>
</organism>
<dbReference type="SUPFAM" id="SSF52540">
    <property type="entry name" value="P-loop containing nucleoside triphosphate hydrolases"/>
    <property type="match status" value="1"/>
</dbReference>
<feature type="region of interest" description="Disordered" evidence="1">
    <location>
        <begin position="1"/>
        <end position="59"/>
    </location>
</feature>
<evidence type="ECO:0000256" key="1">
    <source>
        <dbReference type="SAM" id="MobiDB-lite"/>
    </source>
</evidence>
<dbReference type="Gene3D" id="3.40.50.300">
    <property type="entry name" value="P-loop containing nucleotide triphosphate hydrolases"/>
    <property type="match status" value="1"/>
</dbReference>
<dbReference type="OrthoDB" id="1696305at2759"/>
<dbReference type="InterPro" id="IPR027417">
    <property type="entry name" value="P-loop_NTPase"/>
</dbReference>
<reference evidence="3 4" key="1">
    <citation type="submission" date="2018-07" db="EMBL/GenBank/DDBJ databases">
        <title>The complete nuclear genome of the prasinophyte Chloropicon primus (CCMP1205).</title>
        <authorList>
            <person name="Pombert J.-F."/>
            <person name="Otis C."/>
            <person name="Turmel M."/>
            <person name="Lemieux C."/>
        </authorList>
    </citation>
    <scope>NUCLEOTIDE SEQUENCE [LARGE SCALE GENOMIC DNA]</scope>
    <source>
        <strain evidence="3 4">CCMP1205</strain>
    </source>
</reference>
<dbReference type="STRING" id="1764295.A0A5B8MNH3"/>
<gene>
    <name evidence="3" type="ORF">A3770_05p36130</name>
</gene>
<evidence type="ECO:0000259" key="2">
    <source>
        <dbReference type="Pfam" id="PF21516"/>
    </source>
</evidence>
<accession>A0A5B8MNH3</accession>
<evidence type="ECO:0000313" key="3">
    <source>
        <dbReference type="EMBL" id="QDZ21095.1"/>
    </source>
</evidence>
<dbReference type="EMBL" id="CP031038">
    <property type="protein sequence ID" value="QDZ21095.1"/>
    <property type="molecule type" value="Genomic_DNA"/>
</dbReference>
<feature type="compositionally biased region" description="Basic and acidic residues" evidence="1">
    <location>
        <begin position="126"/>
        <end position="141"/>
    </location>
</feature>
<dbReference type="PANTHER" id="PTHR46434:SF1">
    <property type="entry name" value="GENETIC INTERACTOR OF PROHIBITINS 3, MITOCHONDRIAL"/>
    <property type="match status" value="1"/>
</dbReference>